<reference evidence="1 2" key="1">
    <citation type="submission" date="2022-03" db="EMBL/GenBank/DDBJ databases">
        <title>Agromyces sp. isolated from the gut of P. brevitarsis seulensis larvae.</title>
        <authorList>
            <person name="Won M."/>
            <person name="Kwon S.-W."/>
        </authorList>
    </citation>
    <scope>NUCLEOTIDE SEQUENCE [LARGE SCALE GENOMIC DNA]</scope>
    <source>
        <strain evidence="1 2">KACC 16215</strain>
    </source>
</reference>
<protein>
    <submittedName>
        <fullName evidence="1">SIMPL domain-containing protein</fullName>
    </submittedName>
</protein>
<name>A0ABY4AQ02_9MICO</name>
<evidence type="ECO:0000313" key="1">
    <source>
        <dbReference type="EMBL" id="UOE25070.1"/>
    </source>
</evidence>
<dbReference type="EMBL" id="CP094533">
    <property type="protein sequence ID" value="UOE25070.1"/>
    <property type="molecule type" value="Genomic_DNA"/>
</dbReference>
<dbReference type="Proteomes" id="UP000831304">
    <property type="component" value="Chromosome"/>
</dbReference>
<dbReference type="RefSeq" id="WP_243567980.1">
    <property type="nucleotide sequence ID" value="NZ_BAAARD010000008.1"/>
</dbReference>
<gene>
    <name evidence="1" type="ORF">MTP13_11995</name>
</gene>
<evidence type="ECO:0000313" key="2">
    <source>
        <dbReference type="Proteomes" id="UP000831304"/>
    </source>
</evidence>
<dbReference type="PANTHER" id="PTHR34387:SF2">
    <property type="entry name" value="SLR1258 PROTEIN"/>
    <property type="match status" value="1"/>
</dbReference>
<dbReference type="Gene3D" id="3.30.70.2970">
    <property type="entry name" value="Protein of unknown function (DUF541), domain 2"/>
    <property type="match status" value="1"/>
</dbReference>
<accession>A0ABY4AQ02</accession>
<keyword evidence="2" id="KW-1185">Reference proteome</keyword>
<dbReference type="InterPro" id="IPR007497">
    <property type="entry name" value="SIMPL/DUF541"/>
</dbReference>
<dbReference type="PANTHER" id="PTHR34387">
    <property type="entry name" value="SLR1258 PROTEIN"/>
    <property type="match status" value="1"/>
</dbReference>
<dbReference type="Gene3D" id="3.30.110.170">
    <property type="entry name" value="Protein of unknown function (DUF541), domain 1"/>
    <property type="match status" value="1"/>
</dbReference>
<organism evidence="1 2">
    <name type="scientific">Agromyces soli</name>
    <dbReference type="NCBI Taxonomy" id="659012"/>
    <lineage>
        <taxon>Bacteria</taxon>
        <taxon>Bacillati</taxon>
        <taxon>Actinomycetota</taxon>
        <taxon>Actinomycetes</taxon>
        <taxon>Micrococcales</taxon>
        <taxon>Microbacteriaceae</taxon>
        <taxon>Agromyces</taxon>
    </lineage>
</organism>
<dbReference type="InterPro" id="IPR052022">
    <property type="entry name" value="26kDa_periplasmic_antigen"/>
</dbReference>
<dbReference type="Pfam" id="PF04402">
    <property type="entry name" value="SIMPL"/>
    <property type="match status" value="1"/>
</dbReference>
<sequence>MGTLITVTATAEERVEPELGAVQLSVGASGADRQQIIDRTAAAHERLLAEVRRLDAEGALEQWSAGQLRVWSQRPFNAEGRQLPVVHEARGELELVFRDLAALSAWVSEQAAGEELSLGGVDWRLTEATAARVRETAQRRAVAEAVAKAGVYASALGLGSPAPVELADAGLLDARPNPMTKGGHLARAVAFGMDAASAPVAELAPAELVVQATVEARFDASAD</sequence>
<proteinExistence type="predicted"/>